<dbReference type="Proteomes" id="UP000248330">
    <property type="component" value="Unassembled WGS sequence"/>
</dbReference>
<evidence type="ECO:0000313" key="3">
    <source>
        <dbReference type="Proteomes" id="UP000248330"/>
    </source>
</evidence>
<accession>A0A318EER8</accession>
<keyword evidence="1" id="KW-0812">Transmembrane</keyword>
<keyword evidence="3" id="KW-1185">Reference proteome</keyword>
<gene>
    <name evidence="2" type="ORF">C8D93_101312</name>
</gene>
<reference evidence="2 3" key="1">
    <citation type="submission" date="2018-04" db="EMBL/GenBank/DDBJ databases">
        <title>Genomic Encyclopedia of Type Strains, Phase IV (KMG-IV): sequencing the most valuable type-strain genomes for metagenomic binning, comparative biology and taxonomic classification.</title>
        <authorList>
            <person name="Goeker M."/>
        </authorList>
    </citation>
    <scope>NUCLEOTIDE SEQUENCE [LARGE SCALE GENOMIC DNA]</scope>
    <source>
        <strain evidence="2 3">DSM 104150</strain>
    </source>
</reference>
<name>A0A318EER8_9GAMM</name>
<sequence length="369" mass="41753">MSGRVAAVGTPGRSPAGWLWWLLPAALIGVIAWFARTGAVSPRIANPEVTGVPRPVEVLFGFDYWLELQQFFCVVAMIVLIVVCIQAWRRQPGHPYVLMAIASTAIVWQDPIMNWAPYAVYNPQLWHWPEDWPLINLSPTVEPFVVIGYALFYFGPYFPAVWMLRRMQAKRTMDAFVWRHPLWSLAGLILVFGFVMDMMLEVTLVRTGMYIYSQAIPFGTIFAGTTYQFPLIWESTFVTFVMIPAGILVYRDDTGRTVAEKLAQRLRFLQHRPVLASFLMMFGFLNVAYFCYGGAFALIRVSGLATSVACPYPYPEAKVYDPQGYYEREGQPGPYFEGYWNRITIGQPDGRPAVNPLVDEPGCLPKGNG</sequence>
<feature type="transmembrane region" description="Helical" evidence="1">
    <location>
        <begin position="71"/>
        <end position="89"/>
    </location>
</feature>
<keyword evidence="1" id="KW-1133">Transmembrane helix</keyword>
<feature type="transmembrane region" description="Helical" evidence="1">
    <location>
        <begin position="231"/>
        <end position="250"/>
    </location>
</feature>
<feature type="transmembrane region" description="Helical" evidence="1">
    <location>
        <begin position="144"/>
        <end position="164"/>
    </location>
</feature>
<comment type="caution">
    <text evidence="2">The sequence shown here is derived from an EMBL/GenBank/DDBJ whole genome shotgun (WGS) entry which is preliminary data.</text>
</comment>
<dbReference type="Pfam" id="PF17198">
    <property type="entry name" value="AveC_like"/>
    <property type="match status" value="1"/>
</dbReference>
<keyword evidence="1" id="KW-0472">Membrane</keyword>
<dbReference type="RefSeq" id="WP_110263400.1">
    <property type="nucleotide sequence ID" value="NZ_CAKZQT010000007.1"/>
</dbReference>
<evidence type="ECO:0000256" key="1">
    <source>
        <dbReference type="SAM" id="Phobius"/>
    </source>
</evidence>
<feature type="transmembrane region" description="Helical" evidence="1">
    <location>
        <begin position="18"/>
        <end position="35"/>
    </location>
</feature>
<dbReference type="AlphaFoldDB" id="A0A318EER8"/>
<protein>
    <submittedName>
        <fullName evidence="2">Uncharacterized protein DUF5135</fullName>
    </submittedName>
</protein>
<organism evidence="2 3">
    <name type="scientific">Sinimarinibacterium flocculans</name>
    <dbReference type="NCBI Taxonomy" id="985250"/>
    <lineage>
        <taxon>Bacteria</taxon>
        <taxon>Pseudomonadati</taxon>
        <taxon>Pseudomonadota</taxon>
        <taxon>Gammaproteobacteria</taxon>
        <taxon>Nevskiales</taxon>
        <taxon>Nevskiaceae</taxon>
        <taxon>Sinimarinibacterium</taxon>
    </lineage>
</organism>
<feature type="transmembrane region" description="Helical" evidence="1">
    <location>
        <begin position="274"/>
        <end position="299"/>
    </location>
</feature>
<dbReference type="InterPro" id="IPR033459">
    <property type="entry name" value="AveC-like"/>
</dbReference>
<proteinExistence type="predicted"/>
<evidence type="ECO:0000313" key="2">
    <source>
        <dbReference type="EMBL" id="PXV71267.1"/>
    </source>
</evidence>
<feature type="transmembrane region" description="Helical" evidence="1">
    <location>
        <begin position="176"/>
        <end position="196"/>
    </location>
</feature>
<dbReference type="EMBL" id="QICN01000001">
    <property type="protein sequence ID" value="PXV71267.1"/>
    <property type="molecule type" value="Genomic_DNA"/>
</dbReference>
<dbReference type="OrthoDB" id="9066067at2"/>